<feature type="compositionally biased region" description="Low complexity" evidence="1">
    <location>
        <begin position="125"/>
        <end position="147"/>
    </location>
</feature>
<evidence type="ECO:0000313" key="2">
    <source>
        <dbReference type="EMBL" id="PGH34772.1"/>
    </source>
</evidence>
<sequence>MAWGTFPFSQERTWAPPNGGLPPSLAQPPHPAGYVLTKDENGQLTLDGPQVGFRVCHILHIPPRRLCRRQEPNKPAHRPIRQLLANFHKWHRPLVVHLPPAPVGPSCPNPNPPPPLPYPGPYAPSPTQNPTAAPTAGAAPSASASPSIVPEMAPRPQVYAVPGMGIFTVIDAQGDLRCYSPWASLGREPGHRGFCSW</sequence>
<proteinExistence type="predicted"/>
<comment type="caution">
    <text evidence="2">The sequence shown here is derived from an EMBL/GenBank/DDBJ whole genome shotgun (WGS) entry which is preliminary data.</text>
</comment>
<evidence type="ECO:0000256" key="1">
    <source>
        <dbReference type="SAM" id="MobiDB-lite"/>
    </source>
</evidence>
<feature type="region of interest" description="Disordered" evidence="1">
    <location>
        <begin position="1"/>
        <end position="31"/>
    </location>
</feature>
<feature type="compositionally biased region" description="Pro residues" evidence="1">
    <location>
        <begin position="106"/>
        <end position="124"/>
    </location>
</feature>
<feature type="region of interest" description="Disordered" evidence="1">
    <location>
        <begin position="106"/>
        <end position="149"/>
    </location>
</feature>
<organism evidence="2 3">
    <name type="scientific">[Emmonsia] crescens</name>
    <dbReference type="NCBI Taxonomy" id="73230"/>
    <lineage>
        <taxon>Eukaryota</taxon>
        <taxon>Fungi</taxon>
        <taxon>Dikarya</taxon>
        <taxon>Ascomycota</taxon>
        <taxon>Pezizomycotina</taxon>
        <taxon>Eurotiomycetes</taxon>
        <taxon>Eurotiomycetidae</taxon>
        <taxon>Onygenales</taxon>
        <taxon>Ajellomycetaceae</taxon>
        <taxon>Emergomyces</taxon>
    </lineage>
</organism>
<protein>
    <submittedName>
        <fullName evidence="2">Uncharacterized protein</fullName>
    </submittedName>
</protein>
<gene>
    <name evidence="2" type="ORF">GX50_02331</name>
</gene>
<dbReference type="Proteomes" id="UP000226031">
    <property type="component" value="Unassembled WGS sequence"/>
</dbReference>
<dbReference type="STRING" id="73230.A0A2B7ZP34"/>
<evidence type="ECO:0000313" key="3">
    <source>
        <dbReference type="Proteomes" id="UP000226031"/>
    </source>
</evidence>
<reference evidence="2 3" key="1">
    <citation type="submission" date="2017-10" db="EMBL/GenBank/DDBJ databases">
        <title>Comparative genomics in systemic dimorphic fungi from Ajellomycetaceae.</title>
        <authorList>
            <person name="Munoz J.F."/>
            <person name="Mcewen J.G."/>
            <person name="Clay O.K."/>
            <person name="Cuomo C.A."/>
        </authorList>
    </citation>
    <scope>NUCLEOTIDE SEQUENCE [LARGE SCALE GENOMIC DNA]</scope>
    <source>
        <strain evidence="2 3">UAMH4076</strain>
    </source>
</reference>
<accession>A0A2B7ZP34</accession>
<dbReference type="EMBL" id="PDND01000033">
    <property type="protein sequence ID" value="PGH34772.1"/>
    <property type="molecule type" value="Genomic_DNA"/>
</dbReference>
<dbReference type="AlphaFoldDB" id="A0A2B7ZP34"/>
<name>A0A2B7ZP34_9EURO</name>
<keyword evidence="3" id="KW-1185">Reference proteome</keyword>